<proteinExistence type="predicted"/>
<dbReference type="EMBL" id="HACA01001081">
    <property type="protein sequence ID" value="CDW18442.1"/>
    <property type="molecule type" value="Transcribed_RNA"/>
</dbReference>
<dbReference type="EMBL" id="HACA01001082">
    <property type="protein sequence ID" value="CDW18443.1"/>
    <property type="molecule type" value="Transcribed_RNA"/>
</dbReference>
<organism evidence="1">
    <name type="scientific">Lepeophtheirus salmonis</name>
    <name type="common">Salmon louse</name>
    <name type="synonym">Caligus salmonis</name>
    <dbReference type="NCBI Taxonomy" id="72036"/>
    <lineage>
        <taxon>Eukaryota</taxon>
        <taxon>Metazoa</taxon>
        <taxon>Ecdysozoa</taxon>
        <taxon>Arthropoda</taxon>
        <taxon>Crustacea</taxon>
        <taxon>Multicrustacea</taxon>
        <taxon>Hexanauplia</taxon>
        <taxon>Copepoda</taxon>
        <taxon>Siphonostomatoida</taxon>
        <taxon>Caligidae</taxon>
        <taxon>Lepeophtheirus</taxon>
    </lineage>
</organism>
<dbReference type="AlphaFoldDB" id="A0A0K2SYK2"/>
<reference evidence="1" key="1">
    <citation type="submission" date="2014-05" db="EMBL/GenBank/DDBJ databases">
        <authorList>
            <person name="Chronopoulou M."/>
        </authorList>
    </citation>
    <scope>NUCLEOTIDE SEQUENCE</scope>
    <source>
        <tissue evidence="1">Whole organism</tissue>
    </source>
</reference>
<protein>
    <submittedName>
        <fullName evidence="1">Uncharacterized protein</fullName>
    </submittedName>
</protein>
<evidence type="ECO:0000313" key="1">
    <source>
        <dbReference type="EMBL" id="CDW18442.1"/>
    </source>
</evidence>
<accession>A0A0K2SYK2</accession>
<sequence>METCTSYNFFVLKCFV</sequence>
<name>A0A0K2SYK2_LEPSM</name>